<dbReference type="OrthoDB" id="1143885at2"/>
<evidence type="ECO:0000313" key="2">
    <source>
        <dbReference type="Proteomes" id="UP000031760"/>
    </source>
</evidence>
<gene>
    <name evidence="1" type="ORF">NMS_1869</name>
</gene>
<dbReference type="STRING" id="1454201.NMS_1869"/>
<name>W8VVZ2_9FLAO</name>
<evidence type="ECO:0000313" key="1">
    <source>
        <dbReference type="EMBL" id="BAO55878.1"/>
    </source>
</evidence>
<dbReference type="RefSeq" id="WP_041496402.1">
    <property type="nucleotide sequence ID" value="NZ_AP014548.1"/>
</dbReference>
<keyword evidence="2" id="KW-1185">Reference proteome</keyword>
<dbReference type="KEGG" id="nmf:NMS_1869"/>
<dbReference type="Proteomes" id="UP000031760">
    <property type="component" value="Chromosome"/>
</dbReference>
<dbReference type="Pfam" id="PF21857">
    <property type="entry name" value="DUF6913"/>
    <property type="match status" value="1"/>
</dbReference>
<proteinExistence type="predicted"/>
<dbReference type="AlphaFoldDB" id="W8VVZ2"/>
<sequence>MIFDVLKSRWLRKEQDKIRKENRLRNASKPSSMVVLYNADAEKSTLFIEQWAKALGIEEVTLVGMTKDAQATSSANHIYLHSKSLKWSGGIADIHLENLLKSKVDLQINYFKEAEALIYYVALALRVDFKVGFPTQDVELYDLAIDTSLDQKELFIAELKKYLNIITT</sequence>
<organism evidence="1 2">
    <name type="scientific">Nonlabens marinus S1-08</name>
    <dbReference type="NCBI Taxonomy" id="1454201"/>
    <lineage>
        <taxon>Bacteria</taxon>
        <taxon>Pseudomonadati</taxon>
        <taxon>Bacteroidota</taxon>
        <taxon>Flavobacteriia</taxon>
        <taxon>Flavobacteriales</taxon>
        <taxon>Flavobacteriaceae</taxon>
        <taxon>Nonlabens</taxon>
    </lineage>
</organism>
<dbReference type="InterPro" id="IPR054207">
    <property type="entry name" value="DUF6913"/>
</dbReference>
<accession>W8VVZ2</accession>
<reference evidence="1 2" key="1">
    <citation type="journal article" date="2014" name="Proc. Natl. Acad. Sci. U.S.A.">
        <title>Functional characterization of flavobacteria rhodopsins reveals a unique class of light-driven chloride pump in bacteria.</title>
        <authorList>
            <person name="Yoshizawa S."/>
            <person name="Kumagai Y."/>
            <person name="Kim H."/>
            <person name="Ogura Y."/>
            <person name="Hayashi T."/>
            <person name="Iwasaki W."/>
            <person name="DeLong E.F."/>
            <person name="Kogure K."/>
        </authorList>
    </citation>
    <scope>NUCLEOTIDE SEQUENCE [LARGE SCALE GENOMIC DNA]</scope>
    <source>
        <strain evidence="1 2">S1-08</strain>
    </source>
</reference>
<dbReference type="EMBL" id="AP014548">
    <property type="protein sequence ID" value="BAO55878.1"/>
    <property type="molecule type" value="Genomic_DNA"/>
</dbReference>
<dbReference type="HOGENOM" id="CLU_1584783_0_0_10"/>
<protein>
    <submittedName>
        <fullName evidence="1">Uncharacterized protein</fullName>
    </submittedName>
</protein>